<dbReference type="Gene3D" id="1.20.1050.90">
    <property type="entry name" value="RecF/RecN/SMC, N-terminal domain"/>
    <property type="match status" value="1"/>
</dbReference>
<dbReference type="AlphaFoldDB" id="A0A1G1X688"/>
<dbReference type="NCBIfam" id="TIGR00611">
    <property type="entry name" value="recf"/>
    <property type="match status" value="1"/>
</dbReference>
<dbReference type="HAMAP" id="MF_00365">
    <property type="entry name" value="RecF"/>
    <property type="match status" value="1"/>
</dbReference>
<dbReference type="GO" id="GO:0006260">
    <property type="term" value="P:DNA replication"/>
    <property type="evidence" value="ECO:0007669"/>
    <property type="project" value="UniProtKB-UniRule"/>
</dbReference>
<comment type="similarity">
    <text evidence="6">Belongs to the RecF family.</text>
</comment>
<dbReference type="Proteomes" id="UP000177528">
    <property type="component" value="Unassembled WGS sequence"/>
</dbReference>
<dbReference type="PANTHER" id="PTHR32182">
    <property type="entry name" value="DNA REPLICATION AND REPAIR PROTEIN RECF"/>
    <property type="match status" value="1"/>
</dbReference>
<keyword evidence="5 6" id="KW-0238">DNA-binding</keyword>
<keyword evidence="3 6" id="KW-0547">Nucleotide-binding</keyword>
<reference evidence="7 8" key="1">
    <citation type="journal article" date="2016" name="Nat. Commun.">
        <title>Thousands of microbial genomes shed light on interconnected biogeochemical processes in an aquifer system.</title>
        <authorList>
            <person name="Anantharaman K."/>
            <person name="Brown C.T."/>
            <person name="Hug L.A."/>
            <person name="Sharon I."/>
            <person name="Castelle C.J."/>
            <person name="Probst A.J."/>
            <person name="Thomas B.C."/>
            <person name="Singh A."/>
            <person name="Wilkins M.J."/>
            <person name="Karaoz U."/>
            <person name="Brodie E.L."/>
            <person name="Williams K.H."/>
            <person name="Hubbard S.S."/>
            <person name="Banfield J.F."/>
        </authorList>
    </citation>
    <scope>NUCLEOTIDE SEQUENCE [LARGE SCALE GENOMIC DNA]</scope>
</reference>
<dbReference type="InterPro" id="IPR027417">
    <property type="entry name" value="P-loop_NTPase"/>
</dbReference>
<keyword evidence="6" id="KW-0227">DNA damage</keyword>
<dbReference type="GO" id="GO:0009432">
    <property type="term" value="P:SOS response"/>
    <property type="evidence" value="ECO:0007669"/>
    <property type="project" value="UniProtKB-UniRule"/>
</dbReference>
<comment type="subcellular location">
    <subcellularLocation>
        <location evidence="6">Cytoplasm</location>
    </subcellularLocation>
</comment>
<evidence type="ECO:0000256" key="1">
    <source>
        <dbReference type="ARBA" id="ARBA00022490"/>
    </source>
</evidence>
<dbReference type="GO" id="GO:0005737">
    <property type="term" value="C:cytoplasm"/>
    <property type="evidence" value="ECO:0007669"/>
    <property type="project" value="UniProtKB-SubCell"/>
</dbReference>
<sequence>MKVLSVSIHQFRNLTLPAPIAIPSAPLVAVLAPNASGKTNFLEALVVLLRGKSFRARNEECVGWGKDNFVVQGQVDYGHGSAGLMVAYNVLTKAVRITENSAPVSPVMFFGQYPLVVFLPEDAFLFSRGPVGRRNFLNTSLASNNNYLASVVQYHRALRQRNAALKHAKSSAEIGPWTDLLVEHARAVWSHRTLFTDYLASQVPAIYEALFREKLGLELMFVPGAANMESFRDLLDDSWKYEQRYRYTLYGPHRDDFEAKVDGRPVSAVLSRGQMRGLAVACKVAAFSFMKQLLGQDPLLLFDEVLSELDPDRQKSLLEYISASQIIMTCSHLPDEIRAKSETAIIDVRSFSQASY</sequence>
<dbReference type="GO" id="GO:0005524">
    <property type="term" value="F:ATP binding"/>
    <property type="evidence" value="ECO:0007669"/>
    <property type="project" value="UniProtKB-UniRule"/>
</dbReference>
<accession>A0A1G1X688</accession>
<evidence type="ECO:0000313" key="7">
    <source>
        <dbReference type="EMBL" id="OGY34847.1"/>
    </source>
</evidence>
<gene>
    <name evidence="6" type="primary">recF</name>
    <name evidence="7" type="ORF">A3D99_02990</name>
</gene>
<evidence type="ECO:0000256" key="5">
    <source>
        <dbReference type="ARBA" id="ARBA00023125"/>
    </source>
</evidence>
<name>A0A1G1X688_9BACT</name>
<evidence type="ECO:0000256" key="4">
    <source>
        <dbReference type="ARBA" id="ARBA00022840"/>
    </source>
</evidence>
<comment type="caution">
    <text evidence="7">The sequence shown here is derived from an EMBL/GenBank/DDBJ whole genome shotgun (WGS) entry which is preliminary data.</text>
</comment>
<dbReference type="GO" id="GO:0006302">
    <property type="term" value="P:double-strand break repair"/>
    <property type="evidence" value="ECO:0007669"/>
    <property type="project" value="TreeGrafter"/>
</dbReference>
<keyword evidence="6" id="KW-0234">DNA repair</keyword>
<evidence type="ECO:0000256" key="6">
    <source>
        <dbReference type="HAMAP-Rule" id="MF_00365"/>
    </source>
</evidence>
<dbReference type="GO" id="GO:0003697">
    <property type="term" value="F:single-stranded DNA binding"/>
    <property type="evidence" value="ECO:0007669"/>
    <property type="project" value="UniProtKB-UniRule"/>
</dbReference>
<comment type="function">
    <text evidence="6">The RecF protein is involved in DNA metabolism; it is required for DNA replication and normal SOS inducibility. RecF binds preferentially to single-stranded, linear DNA. It also seems to bind ATP.</text>
</comment>
<dbReference type="InterPro" id="IPR042174">
    <property type="entry name" value="RecF_2"/>
</dbReference>
<keyword evidence="1 6" id="KW-0963">Cytoplasm</keyword>
<dbReference type="InterPro" id="IPR001238">
    <property type="entry name" value="DNA-binding_RecF"/>
</dbReference>
<dbReference type="PANTHER" id="PTHR32182:SF0">
    <property type="entry name" value="DNA REPLICATION AND REPAIR PROTEIN RECF"/>
    <property type="match status" value="1"/>
</dbReference>
<evidence type="ECO:0000256" key="3">
    <source>
        <dbReference type="ARBA" id="ARBA00022741"/>
    </source>
</evidence>
<dbReference type="SUPFAM" id="SSF52540">
    <property type="entry name" value="P-loop containing nucleoside triphosphate hydrolases"/>
    <property type="match status" value="1"/>
</dbReference>
<keyword evidence="2 6" id="KW-0235">DNA replication</keyword>
<protein>
    <recommendedName>
        <fullName evidence="6">DNA replication and repair protein RecF</fullName>
    </recommendedName>
</protein>
<organism evidence="7 8">
    <name type="scientific">Candidatus Andersenbacteria bacterium RIFCSPHIGHO2_12_FULL_45_11</name>
    <dbReference type="NCBI Taxonomy" id="1797281"/>
    <lineage>
        <taxon>Bacteria</taxon>
        <taxon>Candidatus Anderseniibacteriota</taxon>
    </lineage>
</organism>
<dbReference type="Gene3D" id="3.40.50.300">
    <property type="entry name" value="P-loop containing nucleotide triphosphate hydrolases"/>
    <property type="match status" value="1"/>
</dbReference>
<dbReference type="EMBL" id="MHHR01000009">
    <property type="protein sequence ID" value="OGY34847.1"/>
    <property type="molecule type" value="Genomic_DNA"/>
</dbReference>
<proteinExistence type="inferred from homology"/>
<dbReference type="GO" id="GO:0000731">
    <property type="term" value="P:DNA synthesis involved in DNA repair"/>
    <property type="evidence" value="ECO:0007669"/>
    <property type="project" value="TreeGrafter"/>
</dbReference>
<evidence type="ECO:0000256" key="2">
    <source>
        <dbReference type="ARBA" id="ARBA00022705"/>
    </source>
</evidence>
<keyword evidence="4 6" id="KW-0067">ATP-binding</keyword>
<keyword evidence="6" id="KW-0742">SOS response</keyword>
<comment type="caution">
    <text evidence="6">Lacks conserved residue(s) required for the propagation of feature annotation.</text>
</comment>
<evidence type="ECO:0000313" key="8">
    <source>
        <dbReference type="Proteomes" id="UP000177528"/>
    </source>
</evidence>